<dbReference type="Proteomes" id="UP000002669">
    <property type="component" value="Unassembled WGS sequence"/>
</dbReference>
<dbReference type="EMBL" id="DS989823">
    <property type="protein sequence ID" value="EFQ99449.1"/>
    <property type="molecule type" value="Genomic_DNA"/>
</dbReference>
<feature type="chain" id="PRO_5003190430" evidence="1">
    <location>
        <begin position="21"/>
        <end position="281"/>
    </location>
</feature>
<sequence length="281" mass="30875">MKCFFIWLSVIGALLPQATAYAQRGALERLVYYYSYLADELVNAEEARTVAVGCSGSLPGKRCNLDEFLEYIWKPLPTESATTAPKVDIVENLGKPKFEDVAVSRLYTLIYTWKPKDSTDKRHVTGNTDNLKLLPGSTDYYDCLSKITGPIGALDMAKATFPDGDKKDLADKIVSKGKASAQLVYDFRLKDIEKHRKNFLKMQLMDGEVIYKQGRNVEGLLPGWKTLDAIATANALGPRGADRLDAAITAHKSRPNAMMHYTALAAADSAQELSGCPVGTT</sequence>
<dbReference type="STRING" id="535722.E4UMN2"/>
<keyword evidence="3" id="KW-1185">Reference proteome</keyword>
<dbReference type="eggNOG" id="ENOG502SGPK">
    <property type="taxonomic scope" value="Eukaryota"/>
</dbReference>
<dbReference type="VEuPathDB" id="FungiDB:MGYG_02460"/>
<dbReference type="OrthoDB" id="5030330at2759"/>
<reference evidence="3" key="1">
    <citation type="journal article" date="2012" name="MBio">
        <title>Comparative genome analysis of Trichophyton rubrum and related dermatophytes reveals candidate genes involved in infection.</title>
        <authorList>
            <person name="Martinez D.A."/>
            <person name="Oliver B.G."/>
            <person name="Graeser Y."/>
            <person name="Goldberg J.M."/>
            <person name="Li W."/>
            <person name="Martinez-Rossi N.M."/>
            <person name="Monod M."/>
            <person name="Shelest E."/>
            <person name="Barton R.C."/>
            <person name="Birch E."/>
            <person name="Brakhage A.A."/>
            <person name="Chen Z."/>
            <person name="Gurr S.J."/>
            <person name="Heiman D."/>
            <person name="Heitman J."/>
            <person name="Kosti I."/>
            <person name="Rossi A."/>
            <person name="Saif S."/>
            <person name="Samalova M."/>
            <person name="Saunders C.W."/>
            <person name="Shea T."/>
            <person name="Summerbell R.C."/>
            <person name="Xu J."/>
            <person name="Young S."/>
            <person name="Zeng Q."/>
            <person name="Birren B.W."/>
            <person name="Cuomo C.A."/>
            <person name="White T.C."/>
        </authorList>
    </citation>
    <scope>NUCLEOTIDE SEQUENCE [LARGE SCALE GENOMIC DNA]</scope>
    <source>
        <strain evidence="3">ATCC MYA-4604 / CBS 118893</strain>
    </source>
</reference>
<protein>
    <submittedName>
        <fullName evidence="2">Uncharacterized protein</fullName>
    </submittedName>
</protein>
<dbReference type="RefSeq" id="XP_003174932.1">
    <property type="nucleotide sequence ID" value="XM_003174884.1"/>
</dbReference>
<organism evidence="3">
    <name type="scientific">Arthroderma gypseum (strain ATCC MYA-4604 / CBS 118893)</name>
    <name type="common">Microsporum gypseum</name>
    <dbReference type="NCBI Taxonomy" id="535722"/>
    <lineage>
        <taxon>Eukaryota</taxon>
        <taxon>Fungi</taxon>
        <taxon>Dikarya</taxon>
        <taxon>Ascomycota</taxon>
        <taxon>Pezizomycotina</taxon>
        <taxon>Eurotiomycetes</taxon>
        <taxon>Eurotiomycetidae</taxon>
        <taxon>Onygenales</taxon>
        <taxon>Arthrodermataceae</taxon>
        <taxon>Nannizzia</taxon>
    </lineage>
</organism>
<dbReference type="AlphaFoldDB" id="E4UMN2"/>
<dbReference type="GeneID" id="10030234"/>
<evidence type="ECO:0000313" key="3">
    <source>
        <dbReference type="Proteomes" id="UP000002669"/>
    </source>
</evidence>
<keyword evidence="1" id="KW-0732">Signal</keyword>
<name>E4UMN2_ARTGP</name>
<evidence type="ECO:0000313" key="2">
    <source>
        <dbReference type="EMBL" id="EFQ99449.1"/>
    </source>
</evidence>
<gene>
    <name evidence="2" type="ORF">MGYG_02460</name>
</gene>
<dbReference type="InParanoid" id="E4UMN2"/>
<dbReference type="HOGENOM" id="CLU_860810_0_0_1"/>
<feature type="signal peptide" evidence="1">
    <location>
        <begin position="1"/>
        <end position="20"/>
    </location>
</feature>
<evidence type="ECO:0000256" key="1">
    <source>
        <dbReference type="SAM" id="SignalP"/>
    </source>
</evidence>
<proteinExistence type="predicted"/>
<accession>E4UMN2</accession>